<dbReference type="EMBL" id="RRVG01000075">
    <property type="protein sequence ID" value="RRL36808.1"/>
    <property type="molecule type" value="Genomic_DNA"/>
</dbReference>
<evidence type="ECO:0000313" key="2">
    <source>
        <dbReference type="Proteomes" id="UP000272662"/>
    </source>
</evidence>
<proteinExistence type="predicted"/>
<name>A0A3L2EZA9_ECOLX</name>
<gene>
    <name evidence="1" type="ORF">DU321_26930</name>
</gene>
<reference evidence="1 2" key="1">
    <citation type="submission" date="2018-11" db="EMBL/GenBank/DDBJ databases">
        <title>E. coli isolates of the female bladder.</title>
        <authorList>
            <person name="Garretto A."/>
            <person name="Miller-Ensminger T."/>
            <person name="Wolfe A.J."/>
            <person name="Putonti C."/>
        </authorList>
    </citation>
    <scope>NUCLEOTIDE SEQUENCE [LARGE SCALE GENOMIC DNA]</scope>
    <source>
        <strain evidence="1 2">UMB1727</strain>
    </source>
</reference>
<dbReference type="AlphaFoldDB" id="A0A3L2EZA9"/>
<accession>A0A3L2EZA9</accession>
<dbReference type="Pfam" id="PF10765">
    <property type="entry name" value="Phage_P22_NinX"/>
    <property type="match status" value="1"/>
</dbReference>
<dbReference type="RefSeq" id="WP_000386642.1">
    <property type="nucleotide sequence ID" value="NZ_AP022173.1"/>
</dbReference>
<dbReference type="InterPro" id="IPR019701">
    <property type="entry name" value="Phage_P22_NinX"/>
</dbReference>
<protein>
    <submittedName>
        <fullName evidence="1">DUF2591 domain-containing protein</fullName>
    </submittedName>
</protein>
<dbReference type="Proteomes" id="UP000272662">
    <property type="component" value="Unassembled WGS sequence"/>
</dbReference>
<comment type="caution">
    <text evidence="1">The sequence shown here is derived from an EMBL/GenBank/DDBJ whole genome shotgun (WGS) entry which is preliminary data.</text>
</comment>
<sequence length="113" mass="12923">MDYSQLSDFEINRMVGDIIFKGLWASKPETSGNNTNKWYYGNADTTFEPLNHLPDYCNDPSASWPIIEKYRISILDQLTEWCVDAKGVSPIFDTRPLRAAIIVFLLMQEANNA</sequence>
<organism evidence="1 2">
    <name type="scientific">Escherichia coli</name>
    <dbReference type="NCBI Taxonomy" id="562"/>
    <lineage>
        <taxon>Bacteria</taxon>
        <taxon>Pseudomonadati</taxon>
        <taxon>Pseudomonadota</taxon>
        <taxon>Gammaproteobacteria</taxon>
        <taxon>Enterobacterales</taxon>
        <taxon>Enterobacteriaceae</taxon>
        <taxon>Escherichia</taxon>
    </lineage>
</organism>
<evidence type="ECO:0000313" key="1">
    <source>
        <dbReference type="EMBL" id="RRL36808.1"/>
    </source>
</evidence>